<protein>
    <submittedName>
        <fullName evidence="2">Uncharacterized protein</fullName>
    </submittedName>
</protein>
<accession>A0A835PNG8</accession>
<reference evidence="2 3" key="1">
    <citation type="journal article" date="2020" name="Nat. Food">
        <title>A phased Vanilla planifolia genome enables genetic improvement of flavour and production.</title>
        <authorList>
            <person name="Hasing T."/>
            <person name="Tang H."/>
            <person name="Brym M."/>
            <person name="Khazi F."/>
            <person name="Huang T."/>
            <person name="Chambers A.H."/>
        </authorList>
    </citation>
    <scope>NUCLEOTIDE SEQUENCE [LARGE SCALE GENOMIC DNA]</scope>
    <source>
        <tissue evidence="2">Leaf</tissue>
    </source>
</reference>
<feature type="region of interest" description="Disordered" evidence="1">
    <location>
        <begin position="32"/>
        <end position="64"/>
    </location>
</feature>
<evidence type="ECO:0000256" key="1">
    <source>
        <dbReference type="SAM" id="MobiDB-lite"/>
    </source>
</evidence>
<dbReference type="AlphaFoldDB" id="A0A835PNG8"/>
<evidence type="ECO:0000313" key="3">
    <source>
        <dbReference type="Proteomes" id="UP000636800"/>
    </source>
</evidence>
<dbReference type="EMBL" id="JADCNL010000012">
    <property type="protein sequence ID" value="KAG0457236.1"/>
    <property type="molecule type" value="Genomic_DNA"/>
</dbReference>
<dbReference type="Proteomes" id="UP000636800">
    <property type="component" value="Chromosome 12"/>
</dbReference>
<keyword evidence="3" id="KW-1185">Reference proteome</keyword>
<name>A0A835PNG8_VANPL</name>
<evidence type="ECO:0000313" key="2">
    <source>
        <dbReference type="EMBL" id="KAG0457236.1"/>
    </source>
</evidence>
<proteinExistence type="predicted"/>
<sequence length="97" mass="10971">MGGKEPKDPRLGWKFLSSHWRSFMRLSHLHVESTRETRHNPGAGTQKHGYVDEAVDGSNPTHRDEDAAVDLCIDPRHRKLMRPIKRRASASSSKSNG</sequence>
<organism evidence="2 3">
    <name type="scientific">Vanilla planifolia</name>
    <name type="common">Vanilla</name>
    <dbReference type="NCBI Taxonomy" id="51239"/>
    <lineage>
        <taxon>Eukaryota</taxon>
        <taxon>Viridiplantae</taxon>
        <taxon>Streptophyta</taxon>
        <taxon>Embryophyta</taxon>
        <taxon>Tracheophyta</taxon>
        <taxon>Spermatophyta</taxon>
        <taxon>Magnoliopsida</taxon>
        <taxon>Liliopsida</taxon>
        <taxon>Asparagales</taxon>
        <taxon>Orchidaceae</taxon>
        <taxon>Vanilloideae</taxon>
        <taxon>Vanilleae</taxon>
        <taxon>Vanilla</taxon>
    </lineage>
</organism>
<gene>
    <name evidence="2" type="ORF">HPP92_022393</name>
</gene>
<dbReference type="OrthoDB" id="66881at2759"/>
<comment type="caution">
    <text evidence="2">The sequence shown here is derived from an EMBL/GenBank/DDBJ whole genome shotgun (WGS) entry which is preliminary data.</text>
</comment>